<dbReference type="SUPFAM" id="SSF81901">
    <property type="entry name" value="HCP-like"/>
    <property type="match status" value="1"/>
</dbReference>
<dbReference type="Proteomes" id="UP000324120">
    <property type="component" value="Unassembled WGS sequence"/>
</dbReference>
<evidence type="ECO:0000313" key="3">
    <source>
        <dbReference type="EMBL" id="QED73370.1"/>
    </source>
</evidence>
<evidence type="ECO:0000313" key="4">
    <source>
        <dbReference type="EMBL" id="TZE51840.1"/>
    </source>
</evidence>
<protein>
    <submittedName>
        <fullName evidence="2">Sel1 repeat family protein</fullName>
    </submittedName>
</protein>
<gene>
    <name evidence="2" type="ORF">DD762_22635</name>
    <name evidence="4" type="ORF">FKO60_01225</name>
    <name evidence="3" type="ORF">FTV93_02865</name>
    <name evidence="1" type="ORF">HEP34_003779</name>
</gene>
<dbReference type="EMBL" id="QEMT01000055">
    <property type="protein sequence ID" value="PWH58013.1"/>
    <property type="molecule type" value="Genomic_DNA"/>
</dbReference>
<sequence>MRYFLFIFITIPLISGGHMSNDSEKIISTYSLNFLSPDDVRKEELKASQGDSDAAFKLYKYYLFCEPKSYRKQHEWLIISANNGNAIAQYNLSRELESEGKVDESIQWLKKSAEHGNNYAQYQMSKYLLKIGDIRGSEYYLNLSADNGCVFAIKDIIKNMMDSGRYDDALIWVEKLKKLYPDTNTELYIQKITQKKKQSK</sequence>
<dbReference type="EMBL" id="CP042615">
    <property type="protein sequence ID" value="QED73370.1"/>
    <property type="molecule type" value="Genomic_DNA"/>
</dbReference>
<evidence type="ECO:0000313" key="8">
    <source>
        <dbReference type="Proteomes" id="UP000519182"/>
    </source>
</evidence>
<dbReference type="Proteomes" id="UP000245761">
    <property type="component" value="Unassembled WGS sequence"/>
</dbReference>
<dbReference type="Proteomes" id="UP000519182">
    <property type="component" value="Unassembled WGS sequence"/>
</dbReference>
<dbReference type="InterPro" id="IPR011990">
    <property type="entry name" value="TPR-like_helical_dom_sf"/>
</dbReference>
<evidence type="ECO:0000313" key="1">
    <source>
        <dbReference type="EMBL" id="EFM1447393.1"/>
    </source>
</evidence>
<name>A0A2U2V407_ECOLX</name>
<reference evidence="3 6" key="3">
    <citation type="submission" date="2019-08" db="EMBL/GenBank/DDBJ databases">
        <title>Plasmid- and chromosome-located mcr-3 in mcr-1-positive Escherichia coli from diseased swine, Taiwan.</title>
        <authorList>
            <person name="Hsu C.-Y."/>
            <person name="Huang W.-C."/>
            <person name="Lauderdale T.-L."/>
        </authorList>
    </citation>
    <scope>NUCLEOTIDE SEQUENCE [LARGE SCALE GENOMIC DNA]</scope>
    <source>
        <strain evidence="3 6">NCYU-26-73</strain>
    </source>
</reference>
<reference evidence="3 6" key="4">
    <citation type="submission" date="2019-08" db="EMBL/GenBank/DDBJ databases">
        <authorList>
            <person name="Chen F.-J."/>
            <person name="Wu H.-C."/>
            <person name="Liao Y.-C."/>
            <person name="Kuo S.-C."/>
        </authorList>
    </citation>
    <scope>NUCLEOTIDE SEQUENCE [LARGE SCALE GENOMIC DNA]</scope>
    <source>
        <strain evidence="3 6">NCYU-26-73</strain>
    </source>
</reference>
<evidence type="ECO:0000313" key="5">
    <source>
        <dbReference type="Proteomes" id="UP000245761"/>
    </source>
</evidence>
<evidence type="ECO:0000313" key="7">
    <source>
        <dbReference type="Proteomes" id="UP000324120"/>
    </source>
</evidence>
<evidence type="ECO:0000313" key="6">
    <source>
        <dbReference type="Proteomes" id="UP000321299"/>
    </source>
</evidence>
<reference evidence="4 7" key="2">
    <citation type="submission" date="2019-06" db="EMBL/GenBank/DDBJ databases">
        <title>The presence and diversity of blaCTX-M among Escherichia coli from urban wastewater and feedlot cattle, in Alberta, Canada.</title>
        <authorList>
            <person name="Cormier A.C."/>
            <person name="Chalmer G."/>
            <person name="Cook S.R."/>
            <person name="Zaheer R."/>
            <person name="Hannon S.J."/>
            <person name="Booker C.W."/>
            <person name="Read R."/>
            <person name="Gow S.P."/>
            <person name="Mcallister T.A."/>
            <person name="Boerlin P."/>
        </authorList>
    </citation>
    <scope>NUCLEOTIDE SEQUENCE [LARGE SCALE GENOMIC DNA]</scope>
    <source>
        <strain evidence="4 7">347</strain>
    </source>
</reference>
<organism evidence="2 5">
    <name type="scientific">Escherichia coli</name>
    <dbReference type="NCBI Taxonomy" id="562"/>
    <lineage>
        <taxon>Bacteria</taxon>
        <taxon>Pseudomonadati</taxon>
        <taxon>Pseudomonadota</taxon>
        <taxon>Gammaproteobacteria</taxon>
        <taxon>Enterobacterales</taxon>
        <taxon>Enterobacteriaceae</taxon>
        <taxon>Escherichia</taxon>
    </lineage>
</organism>
<dbReference type="EMBL" id="VHKY01000001">
    <property type="protein sequence ID" value="TZE51840.1"/>
    <property type="molecule type" value="Genomic_DNA"/>
</dbReference>
<dbReference type="AlphaFoldDB" id="A0A2U2V407"/>
<reference evidence="1 8" key="5">
    <citation type="submission" date="2020-04" db="EMBL/GenBank/DDBJ databases">
        <authorList>
            <consortium name="GenomeTrakr network: Whole genome sequencing for foodborne pathogen traceback"/>
        </authorList>
    </citation>
    <scope>NUCLEOTIDE SEQUENCE [LARGE SCALE GENOMIC DNA]</scope>
    <source>
        <strain evidence="1 8">PSU-2464</strain>
    </source>
</reference>
<proteinExistence type="predicted"/>
<dbReference type="Proteomes" id="UP000321299">
    <property type="component" value="Chromosome"/>
</dbReference>
<dbReference type="EMBL" id="AATJYL010000038">
    <property type="protein sequence ID" value="EFM1447393.1"/>
    <property type="molecule type" value="Genomic_DNA"/>
</dbReference>
<dbReference type="Gene3D" id="1.25.40.10">
    <property type="entry name" value="Tetratricopeptide repeat domain"/>
    <property type="match status" value="1"/>
</dbReference>
<evidence type="ECO:0000313" key="2">
    <source>
        <dbReference type="EMBL" id="PWH58013.1"/>
    </source>
</evidence>
<reference evidence="2 5" key="1">
    <citation type="submission" date="2018-04" db="EMBL/GenBank/DDBJ databases">
        <title>Draft Genomic Sequencing Of Potential Extraintestinal Pathogenic Escherichia coli B8S56 Isolated from Retail Chicken Skin.</title>
        <authorList>
            <person name="Xu A."/>
            <person name="Tilman S."/>
            <person name="Wisser-Parker K."/>
            <person name="Scullen O.J."/>
            <person name="Sommers C."/>
        </authorList>
    </citation>
    <scope>NUCLEOTIDE SEQUENCE [LARGE SCALE GENOMIC DNA]</scope>
    <source>
        <strain evidence="2 5">B8S56</strain>
    </source>
</reference>
<accession>A0A2U2V407</accession>